<evidence type="ECO:0000313" key="3">
    <source>
        <dbReference type="Proteomes" id="UP000036987"/>
    </source>
</evidence>
<evidence type="ECO:0000313" key="2">
    <source>
        <dbReference type="EMBL" id="KMZ57587.1"/>
    </source>
</evidence>
<dbReference type="EMBL" id="LFYR01002048">
    <property type="protein sequence ID" value="KMZ57587.1"/>
    <property type="molecule type" value="Genomic_DNA"/>
</dbReference>
<sequence length="157" mass="17816">MQFPLTRVRRPWRFSLRASAHGGFRFRFKASNAPTSILGKFMAKFSFLTRLHHSHINLRFNLSLPSNPSSHAVKSRGPATFLRRLFCRSRSSDSIDSLLREVFAVMSEKAAGGGMTRFVGGFVFIFGVVTALMFRNTWTILGVANNWVVNCLQKSWK</sequence>
<dbReference type="Proteomes" id="UP000036987">
    <property type="component" value="Unassembled WGS sequence"/>
</dbReference>
<protein>
    <submittedName>
        <fullName evidence="2">Uncharacterized protein</fullName>
    </submittedName>
</protein>
<evidence type="ECO:0000256" key="1">
    <source>
        <dbReference type="SAM" id="Phobius"/>
    </source>
</evidence>
<organism evidence="2 3">
    <name type="scientific">Zostera marina</name>
    <name type="common">Eelgrass</name>
    <dbReference type="NCBI Taxonomy" id="29655"/>
    <lineage>
        <taxon>Eukaryota</taxon>
        <taxon>Viridiplantae</taxon>
        <taxon>Streptophyta</taxon>
        <taxon>Embryophyta</taxon>
        <taxon>Tracheophyta</taxon>
        <taxon>Spermatophyta</taxon>
        <taxon>Magnoliopsida</taxon>
        <taxon>Liliopsida</taxon>
        <taxon>Zosteraceae</taxon>
        <taxon>Zostera</taxon>
    </lineage>
</organism>
<keyword evidence="1" id="KW-0812">Transmembrane</keyword>
<name>A0A0K9NND2_ZOSMR</name>
<dbReference type="AlphaFoldDB" id="A0A0K9NND2"/>
<proteinExistence type="predicted"/>
<comment type="caution">
    <text evidence="2">The sequence shown here is derived from an EMBL/GenBank/DDBJ whole genome shotgun (WGS) entry which is preliminary data.</text>
</comment>
<gene>
    <name evidence="2" type="ORF">ZOSMA_84G00250</name>
</gene>
<keyword evidence="1" id="KW-0472">Membrane</keyword>
<reference evidence="3" key="1">
    <citation type="journal article" date="2016" name="Nature">
        <title>The genome of the seagrass Zostera marina reveals angiosperm adaptation to the sea.</title>
        <authorList>
            <person name="Olsen J.L."/>
            <person name="Rouze P."/>
            <person name="Verhelst B."/>
            <person name="Lin Y.-C."/>
            <person name="Bayer T."/>
            <person name="Collen J."/>
            <person name="Dattolo E."/>
            <person name="De Paoli E."/>
            <person name="Dittami S."/>
            <person name="Maumus F."/>
            <person name="Michel G."/>
            <person name="Kersting A."/>
            <person name="Lauritano C."/>
            <person name="Lohaus R."/>
            <person name="Toepel M."/>
            <person name="Tonon T."/>
            <person name="Vanneste K."/>
            <person name="Amirebrahimi M."/>
            <person name="Brakel J."/>
            <person name="Bostroem C."/>
            <person name="Chovatia M."/>
            <person name="Grimwood J."/>
            <person name="Jenkins J.W."/>
            <person name="Jueterbock A."/>
            <person name="Mraz A."/>
            <person name="Stam W.T."/>
            <person name="Tice H."/>
            <person name="Bornberg-Bauer E."/>
            <person name="Green P.J."/>
            <person name="Pearson G.A."/>
            <person name="Procaccini G."/>
            <person name="Duarte C.M."/>
            <person name="Schmutz J."/>
            <person name="Reusch T.B.H."/>
            <person name="Van de Peer Y."/>
        </authorList>
    </citation>
    <scope>NUCLEOTIDE SEQUENCE [LARGE SCALE GENOMIC DNA]</scope>
    <source>
        <strain evidence="3">cv. Finnish</strain>
    </source>
</reference>
<accession>A0A0K9NND2</accession>
<keyword evidence="1" id="KW-1133">Transmembrane helix</keyword>
<keyword evidence="3" id="KW-1185">Reference proteome</keyword>
<feature type="transmembrane region" description="Helical" evidence="1">
    <location>
        <begin position="115"/>
        <end position="134"/>
    </location>
</feature>